<evidence type="ECO:0000256" key="8">
    <source>
        <dbReference type="ARBA" id="ARBA00022603"/>
    </source>
</evidence>
<evidence type="ECO:0000256" key="12">
    <source>
        <dbReference type="ARBA" id="ARBA00029736"/>
    </source>
</evidence>
<protein>
    <recommendedName>
        <fullName evidence="6 15">tRNA (guanine-N(1)-)-methyltransferase</fullName>
        <ecNumber evidence="5 15">2.1.1.228</ecNumber>
    </recommendedName>
    <alternativeName>
        <fullName evidence="12 15">M1G-methyltransferase</fullName>
    </alternativeName>
    <alternativeName>
        <fullName evidence="13 15">tRNA [GM37] methyltransferase</fullName>
    </alternativeName>
</protein>
<evidence type="ECO:0000256" key="16">
    <source>
        <dbReference type="RuleBase" id="RU003464"/>
    </source>
</evidence>
<evidence type="ECO:0000256" key="13">
    <source>
        <dbReference type="ARBA" id="ARBA00033392"/>
    </source>
</evidence>
<dbReference type="OrthoDB" id="9807416at2"/>
<dbReference type="PANTHER" id="PTHR46417">
    <property type="entry name" value="TRNA (GUANINE-N(1)-)-METHYLTRANSFERASE"/>
    <property type="match status" value="1"/>
</dbReference>
<dbReference type="RefSeq" id="WP_108896268.1">
    <property type="nucleotide sequence ID" value="NZ_LT993738.1"/>
</dbReference>
<dbReference type="InterPro" id="IPR016009">
    <property type="entry name" value="tRNA_MeTrfase_TRMD/TRM10"/>
</dbReference>
<dbReference type="CDD" id="cd18080">
    <property type="entry name" value="TrmD-like"/>
    <property type="match status" value="1"/>
</dbReference>
<evidence type="ECO:0000256" key="5">
    <source>
        <dbReference type="ARBA" id="ARBA00012807"/>
    </source>
</evidence>
<dbReference type="GO" id="GO:0005829">
    <property type="term" value="C:cytosol"/>
    <property type="evidence" value="ECO:0007669"/>
    <property type="project" value="TreeGrafter"/>
</dbReference>
<dbReference type="Gene3D" id="3.40.1280.10">
    <property type="match status" value="1"/>
</dbReference>
<keyword evidence="10 15" id="KW-0949">S-adenosyl-L-methionine</keyword>
<evidence type="ECO:0000256" key="14">
    <source>
        <dbReference type="ARBA" id="ARBA00047783"/>
    </source>
</evidence>
<keyword evidence="7 15" id="KW-0963">Cytoplasm</keyword>
<evidence type="ECO:0000256" key="10">
    <source>
        <dbReference type="ARBA" id="ARBA00022691"/>
    </source>
</evidence>
<dbReference type="EMBL" id="LT993738">
    <property type="protein sequence ID" value="SPN73283.1"/>
    <property type="molecule type" value="Genomic_DNA"/>
</dbReference>
<evidence type="ECO:0000256" key="6">
    <source>
        <dbReference type="ARBA" id="ARBA00014679"/>
    </source>
</evidence>
<sequence length="361" mass="40862">MKIDILSLFPGYFDGPLQTSILGRALEQGLLDVQLINLRDFGLGKWKQVDDTPFGCSGMLLMAEPVTSAIRSIRKESSRVVYLSPQGALLTAEKSRELAQTDHLILLCGHYEGIDERAIESEVDEEISIGDYVLTNGAVAALVLIDAVSRFVPGVLGNQESAESDSLENGLLKGPQYTRPRIFEGKAVPEVLLQGNHNAIAQWRLDASKQRTCERRPDLYLNYLYNRSMSEEFGVDSRENQHQFKCGKIAIILEVKKLKQAKSFYCKVFRCDQPWIGLEDKFCLPDEGKTLFWLQEVGAEKKNTTTLSVYFNSEEDFLCLLRRWELFGGTLLEKHANEHVVLALAEDLDGHVWMFSWHKIK</sequence>
<feature type="binding site" evidence="15">
    <location>
        <position position="109"/>
    </location>
    <ligand>
        <name>S-adenosyl-L-methionine</name>
        <dbReference type="ChEBI" id="CHEBI:59789"/>
    </ligand>
</feature>
<dbReference type="KEGG" id="csee:C10C_0097"/>
<evidence type="ECO:0000313" key="19">
    <source>
        <dbReference type="Proteomes" id="UP000244926"/>
    </source>
</evidence>
<dbReference type="PANTHER" id="PTHR46417:SF1">
    <property type="entry name" value="TRNA (GUANINE-N(1)-)-METHYLTRANSFERASE"/>
    <property type="match status" value="1"/>
</dbReference>
<accession>A0A2R8FA41</accession>
<comment type="subunit">
    <text evidence="4 15 16">Homodimer.</text>
</comment>
<dbReference type="GO" id="GO:0052906">
    <property type="term" value="F:tRNA (guanine(37)-N1)-methyltransferase activity"/>
    <property type="evidence" value="ECO:0007669"/>
    <property type="project" value="UniProtKB-UniRule"/>
</dbReference>
<dbReference type="InterPro" id="IPR029068">
    <property type="entry name" value="Glyas_Bleomycin-R_OHBP_Dase"/>
</dbReference>
<dbReference type="InterPro" id="IPR029026">
    <property type="entry name" value="tRNA_m1G_MTases_N"/>
</dbReference>
<keyword evidence="19" id="KW-1185">Reference proteome</keyword>
<name>A0A2R8FA41_9CHLA</name>
<evidence type="ECO:0000256" key="3">
    <source>
        <dbReference type="ARBA" id="ARBA00007630"/>
    </source>
</evidence>
<dbReference type="HAMAP" id="MF_00605">
    <property type="entry name" value="TrmD"/>
    <property type="match status" value="1"/>
</dbReference>
<evidence type="ECO:0000256" key="4">
    <source>
        <dbReference type="ARBA" id="ARBA00011738"/>
    </source>
</evidence>
<dbReference type="NCBIfam" id="TIGR00088">
    <property type="entry name" value="trmD"/>
    <property type="match status" value="1"/>
</dbReference>
<feature type="domain" description="tRNA methyltransferase TRMD/TRM10-type" evidence="17">
    <location>
        <begin position="1"/>
        <end position="220"/>
    </location>
</feature>
<dbReference type="InterPro" id="IPR029028">
    <property type="entry name" value="Alpha/beta_knot_MTases"/>
</dbReference>
<dbReference type="InterPro" id="IPR002649">
    <property type="entry name" value="tRNA_m1G_MeTrfase_TrmD"/>
</dbReference>
<evidence type="ECO:0000256" key="2">
    <source>
        <dbReference type="ARBA" id="ARBA00004496"/>
    </source>
</evidence>
<evidence type="ECO:0000313" key="18">
    <source>
        <dbReference type="EMBL" id="SPN73283.1"/>
    </source>
</evidence>
<comment type="subcellular location">
    <subcellularLocation>
        <location evidence="2 15 16">Cytoplasm</location>
    </subcellularLocation>
</comment>
<evidence type="ECO:0000259" key="17">
    <source>
        <dbReference type="Pfam" id="PF01746"/>
    </source>
</evidence>
<dbReference type="Gene3D" id="1.10.1270.20">
    <property type="entry name" value="tRNA(m1g37)methyltransferase, domain 2"/>
    <property type="match status" value="1"/>
</dbReference>
<comment type="function">
    <text evidence="1 15 16">Specifically methylates guanosine-37 in various tRNAs.</text>
</comment>
<organism evidence="18 19">
    <name type="scientific">Chlamydia serpentis</name>
    <dbReference type="NCBI Taxonomy" id="1967782"/>
    <lineage>
        <taxon>Bacteria</taxon>
        <taxon>Pseudomonadati</taxon>
        <taxon>Chlamydiota</taxon>
        <taxon>Chlamydiia</taxon>
        <taxon>Chlamydiales</taxon>
        <taxon>Chlamydiaceae</taxon>
        <taxon>Chlamydia/Chlamydophila group</taxon>
        <taxon>Chlamydia</taxon>
    </lineage>
</organism>
<evidence type="ECO:0000256" key="7">
    <source>
        <dbReference type="ARBA" id="ARBA00022490"/>
    </source>
</evidence>
<gene>
    <name evidence="15 18" type="primary">trmD</name>
    <name evidence="18" type="ORF">C10C_0097</name>
</gene>
<comment type="catalytic activity">
    <reaction evidence="14 15 16">
        <text>guanosine(37) in tRNA + S-adenosyl-L-methionine = N(1)-methylguanosine(37) in tRNA + S-adenosyl-L-homocysteine + H(+)</text>
        <dbReference type="Rhea" id="RHEA:36899"/>
        <dbReference type="Rhea" id="RHEA-COMP:10145"/>
        <dbReference type="Rhea" id="RHEA-COMP:10147"/>
        <dbReference type="ChEBI" id="CHEBI:15378"/>
        <dbReference type="ChEBI" id="CHEBI:57856"/>
        <dbReference type="ChEBI" id="CHEBI:59789"/>
        <dbReference type="ChEBI" id="CHEBI:73542"/>
        <dbReference type="ChEBI" id="CHEBI:74269"/>
        <dbReference type="EC" id="2.1.1.228"/>
    </reaction>
</comment>
<dbReference type="GO" id="GO:0002939">
    <property type="term" value="P:tRNA N1-guanine methylation"/>
    <property type="evidence" value="ECO:0007669"/>
    <property type="project" value="TreeGrafter"/>
</dbReference>
<dbReference type="Proteomes" id="UP000244926">
    <property type="component" value="Chromosome I"/>
</dbReference>
<dbReference type="EC" id="2.1.1.228" evidence="5 15"/>
<comment type="similarity">
    <text evidence="3 15 16">Belongs to the RNA methyltransferase TrmD family.</text>
</comment>
<dbReference type="SUPFAM" id="SSF54593">
    <property type="entry name" value="Glyoxalase/Bleomycin resistance protein/Dihydroxybiphenyl dioxygenase"/>
    <property type="match status" value="1"/>
</dbReference>
<dbReference type="NCBIfam" id="NF000648">
    <property type="entry name" value="PRK00026.1"/>
    <property type="match status" value="1"/>
</dbReference>
<dbReference type="FunFam" id="3.40.1280.10:FF:000001">
    <property type="entry name" value="tRNA (guanine-N(1)-)-methyltransferase"/>
    <property type="match status" value="1"/>
</dbReference>
<evidence type="ECO:0000256" key="11">
    <source>
        <dbReference type="ARBA" id="ARBA00022694"/>
    </source>
</evidence>
<keyword evidence="11 15" id="KW-0819">tRNA processing</keyword>
<evidence type="ECO:0000256" key="15">
    <source>
        <dbReference type="HAMAP-Rule" id="MF_00605"/>
    </source>
</evidence>
<dbReference type="Pfam" id="PF01746">
    <property type="entry name" value="tRNA_m1G_MT"/>
    <property type="match status" value="1"/>
</dbReference>
<feature type="binding site" evidence="15">
    <location>
        <begin position="129"/>
        <end position="134"/>
    </location>
    <ligand>
        <name>S-adenosyl-L-methionine</name>
        <dbReference type="ChEBI" id="CHEBI:59789"/>
    </ligand>
</feature>
<dbReference type="SUPFAM" id="SSF75217">
    <property type="entry name" value="alpha/beta knot"/>
    <property type="match status" value="1"/>
</dbReference>
<proteinExistence type="inferred from homology"/>
<dbReference type="AlphaFoldDB" id="A0A2R8FA41"/>
<evidence type="ECO:0000256" key="9">
    <source>
        <dbReference type="ARBA" id="ARBA00022679"/>
    </source>
</evidence>
<reference evidence="19" key="1">
    <citation type="submission" date="2017-11" db="EMBL/GenBank/DDBJ databases">
        <authorList>
            <person name="Seth-Smith MB H."/>
        </authorList>
    </citation>
    <scope>NUCLEOTIDE SEQUENCE [LARGE SCALE GENOMIC DNA]</scope>
</reference>
<keyword evidence="8 15" id="KW-0489">Methyltransferase</keyword>
<keyword evidence="9 15" id="KW-0808">Transferase</keyword>
<dbReference type="InterPro" id="IPR023148">
    <property type="entry name" value="tRNA_m1G_MeTrfase_C_sf"/>
</dbReference>
<evidence type="ECO:0000256" key="1">
    <source>
        <dbReference type="ARBA" id="ARBA00002634"/>
    </source>
</evidence>